<keyword evidence="1" id="KW-0812">Transmembrane</keyword>
<feature type="transmembrane region" description="Helical" evidence="1">
    <location>
        <begin position="158"/>
        <end position="179"/>
    </location>
</feature>
<evidence type="ECO:0008006" key="4">
    <source>
        <dbReference type="Google" id="ProtNLM"/>
    </source>
</evidence>
<organism evidence="2 3">
    <name type="scientific">Candidatus Liptonbacteria bacterium RIFOXYC1_FULL_36_8</name>
    <dbReference type="NCBI Taxonomy" id="1798655"/>
    <lineage>
        <taxon>Bacteria</taxon>
        <taxon>Candidatus Liptoniibacteriota</taxon>
    </lineage>
</organism>
<feature type="transmembrane region" description="Helical" evidence="1">
    <location>
        <begin position="87"/>
        <end position="110"/>
    </location>
</feature>
<dbReference type="Pfam" id="PF05552">
    <property type="entry name" value="MS_channel_1st_1"/>
    <property type="match status" value="2"/>
</dbReference>
<dbReference type="Gene3D" id="1.10.287.1260">
    <property type="match status" value="1"/>
</dbReference>
<protein>
    <recommendedName>
        <fullName evidence="4">Small-conductance mechanosensitive ion channel</fullName>
    </recommendedName>
</protein>
<evidence type="ECO:0000313" key="3">
    <source>
        <dbReference type="Proteomes" id="UP000177246"/>
    </source>
</evidence>
<accession>A0A1G2CR62</accession>
<comment type="caution">
    <text evidence="2">The sequence shown here is derived from an EMBL/GenBank/DDBJ whole genome shotgun (WGS) entry which is preliminary data.</text>
</comment>
<evidence type="ECO:0000256" key="1">
    <source>
        <dbReference type="SAM" id="Phobius"/>
    </source>
</evidence>
<dbReference type="Proteomes" id="UP000177246">
    <property type="component" value="Unassembled WGS sequence"/>
</dbReference>
<gene>
    <name evidence="2" type="ORF">A2430_00920</name>
</gene>
<dbReference type="AlphaFoldDB" id="A0A1G2CR62"/>
<feature type="transmembrane region" description="Helical" evidence="1">
    <location>
        <begin position="185"/>
        <end position="207"/>
    </location>
</feature>
<dbReference type="EMBL" id="MHLF01000010">
    <property type="protein sequence ID" value="OGZ03863.1"/>
    <property type="molecule type" value="Genomic_DNA"/>
</dbReference>
<evidence type="ECO:0000313" key="2">
    <source>
        <dbReference type="EMBL" id="OGZ03863.1"/>
    </source>
</evidence>
<feature type="transmembrane region" description="Helical" evidence="1">
    <location>
        <begin position="116"/>
        <end position="137"/>
    </location>
</feature>
<keyword evidence="1" id="KW-1133">Transmembrane helix</keyword>
<keyword evidence="1" id="KW-0472">Membrane</keyword>
<sequence length="226" mass="24604">MLIQTWSNVVVESLQKLWMDVIGYLPTLLGAIIVFIIGLIVAAAFGAVVGKVISLLRIDEGLKKLGVEKYFDRANIRLDSAKFCDRVVYWFLTIAFLLAATDILQLYALSSFLRDVLSYIPSIVVAVLVMLSSVILANLLERIVRGSILSAKLHSARFLGALTWYSIVVFGFLAALLQLNVAAAIINTLITGLIAMLALAGGIAFGIGGKDYAAHLIEKFRSKVED</sequence>
<name>A0A1G2CR62_9BACT</name>
<proteinExistence type="predicted"/>
<feature type="transmembrane region" description="Helical" evidence="1">
    <location>
        <begin position="24"/>
        <end position="49"/>
    </location>
</feature>
<dbReference type="InterPro" id="IPR008910">
    <property type="entry name" value="MSC_TM_helix"/>
</dbReference>
<reference evidence="2 3" key="1">
    <citation type="journal article" date="2016" name="Nat. Commun.">
        <title>Thousands of microbial genomes shed light on interconnected biogeochemical processes in an aquifer system.</title>
        <authorList>
            <person name="Anantharaman K."/>
            <person name="Brown C.T."/>
            <person name="Hug L.A."/>
            <person name="Sharon I."/>
            <person name="Castelle C.J."/>
            <person name="Probst A.J."/>
            <person name="Thomas B.C."/>
            <person name="Singh A."/>
            <person name="Wilkins M.J."/>
            <person name="Karaoz U."/>
            <person name="Brodie E.L."/>
            <person name="Williams K.H."/>
            <person name="Hubbard S.S."/>
            <person name="Banfield J.F."/>
        </authorList>
    </citation>
    <scope>NUCLEOTIDE SEQUENCE [LARGE SCALE GENOMIC DNA]</scope>
</reference>